<gene>
    <name evidence="1" type="ORF">MUDAN_MDHGFNIF_01800</name>
</gene>
<proteinExistence type="predicted"/>
<organism evidence="1 2">
    <name type="scientific">Lactiplantibacillus mudanjiangensis</name>
    <dbReference type="NCBI Taxonomy" id="1296538"/>
    <lineage>
        <taxon>Bacteria</taxon>
        <taxon>Bacillati</taxon>
        <taxon>Bacillota</taxon>
        <taxon>Bacilli</taxon>
        <taxon>Lactobacillales</taxon>
        <taxon>Lactobacillaceae</taxon>
        <taxon>Lactiplantibacillus</taxon>
    </lineage>
</organism>
<keyword evidence="2" id="KW-1185">Reference proteome</keyword>
<dbReference type="Proteomes" id="UP000289996">
    <property type="component" value="Unassembled WGS sequence"/>
</dbReference>
<accession>A0A660E607</accession>
<protein>
    <submittedName>
        <fullName evidence="1">Uncharacterized protein</fullName>
    </submittedName>
</protein>
<reference evidence="1 2" key="1">
    <citation type="submission" date="2018-11" db="EMBL/GenBank/DDBJ databases">
        <authorList>
            <person name="Wuyts S."/>
        </authorList>
    </citation>
    <scope>NUCLEOTIDE SEQUENCE [LARGE SCALE GENOMIC DNA]</scope>
    <source>
        <strain evidence="1">Lactobacillus mudanjiangensis AMBF249</strain>
    </source>
</reference>
<dbReference type="AlphaFoldDB" id="A0A660E607"/>
<evidence type="ECO:0000313" key="1">
    <source>
        <dbReference type="EMBL" id="VDG30249.1"/>
    </source>
</evidence>
<evidence type="ECO:0000313" key="2">
    <source>
        <dbReference type="Proteomes" id="UP000289996"/>
    </source>
</evidence>
<sequence length="51" mass="5620">MASAVKTSLVRMSFPGLRCGRLLRLAVLAWLKSEVKARFLAGTGPHSRQNH</sequence>
<dbReference type="EMBL" id="UYIG01000185">
    <property type="protein sequence ID" value="VDG30249.1"/>
    <property type="molecule type" value="Genomic_DNA"/>
</dbReference>
<name>A0A660E607_9LACO</name>